<dbReference type="EMBL" id="LK033233">
    <property type="protein sequence ID" value="CDY53748.1"/>
    <property type="molecule type" value="Genomic_DNA"/>
</dbReference>
<dbReference type="AlphaFoldDB" id="A0A078IXK0"/>
<reference evidence="1 3" key="1">
    <citation type="journal article" date="2014" name="Science">
        <title>Plant genetics. Early allopolyploid evolution in the post-Neolithic Brassica napus oilseed genome.</title>
        <authorList>
            <person name="Chalhoub B."/>
            <person name="Denoeud F."/>
            <person name="Liu S."/>
            <person name="Parkin I.A."/>
            <person name="Tang H."/>
            <person name="Wang X."/>
            <person name="Chiquet J."/>
            <person name="Belcram H."/>
            <person name="Tong C."/>
            <person name="Samans B."/>
            <person name="Correa M."/>
            <person name="Da Silva C."/>
            <person name="Just J."/>
            <person name="Falentin C."/>
            <person name="Koh C.S."/>
            <person name="Le Clainche I."/>
            <person name="Bernard M."/>
            <person name="Bento P."/>
            <person name="Noel B."/>
            <person name="Labadie K."/>
            <person name="Alberti A."/>
            <person name="Charles M."/>
            <person name="Arnaud D."/>
            <person name="Guo H."/>
            <person name="Daviaud C."/>
            <person name="Alamery S."/>
            <person name="Jabbari K."/>
            <person name="Zhao M."/>
            <person name="Edger P.P."/>
            <person name="Chelaifa H."/>
            <person name="Tack D."/>
            <person name="Lassalle G."/>
            <person name="Mestiri I."/>
            <person name="Schnel N."/>
            <person name="Le Paslier M.C."/>
            <person name="Fan G."/>
            <person name="Renault V."/>
            <person name="Bayer P.E."/>
            <person name="Golicz A.A."/>
            <person name="Manoli S."/>
            <person name="Lee T.H."/>
            <person name="Thi V.H."/>
            <person name="Chalabi S."/>
            <person name="Hu Q."/>
            <person name="Fan C."/>
            <person name="Tollenaere R."/>
            <person name="Lu Y."/>
            <person name="Battail C."/>
            <person name="Shen J."/>
            <person name="Sidebottom C.H."/>
            <person name="Wang X."/>
            <person name="Canaguier A."/>
            <person name="Chauveau A."/>
            <person name="Berard A."/>
            <person name="Deniot G."/>
            <person name="Guan M."/>
            <person name="Liu Z."/>
            <person name="Sun F."/>
            <person name="Lim Y.P."/>
            <person name="Lyons E."/>
            <person name="Town C.D."/>
            <person name="Bancroft I."/>
            <person name="Wang X."/>
            <person name="Meng J."/>
            <person name="Ma J."/>
            <person name="Pires J.C."/>
            <person name="King G.J."/>
            <person name="Brunel D."/>
            <person name="Delourme R."/>
            <person name="Renard M."/>
            <person name="Aury J.M."/>
            <person name="Adams K.L."/>
            <person name="Batley J."/>
            <person name="Snowdon R.J."/>
            <person name="Tost J."/>
            <person name="Edwards D."/>
            <person name="Zhou Y."/>
            <person name="Hua W."/>
            <person name="Sharpe A.G."/>
            <person name="Paterson A.H."/>
            <person name="Guan C."/>
            <person name="Wincker P."/>
        </authorList>
    </citation>
    <scope>NUCLEOTIDE SEQUENCE [LARGE SCALE GENOMIC DNA]</scope>
    <source>
        <strain evidence="3">cv. Darmor-bzh</strain>
    </source>
</reference>
<dbReference type="Gramene" id="CDY53748">
    <property type="protein sequence ID" value="CDY53748"/>
    <property type="gene ID" value="GSBRNA2T00011332001"/>
</dbReference>
<proteinExistence type="predicted"/>
<name>A0A078IXK0_BRANA</name>
<sequence length="24" mass="3094">MLFILMIKIWISQVMTRRTYHQKR</sequence>
<protein>
    <submittedName>
        <fullName evidence="1">BnaAnng12760D protein</fullName>
    </submittedName>
    <submittedName>
        <fullName evidence="2">BnaCnng56870D protein</fullName>
    </submittedName>
</protein>
<gene>
    <name evidence="1" type="primary">BnaAnng12760D</name>
    <name evidence="2" type="synonym">BnaCnng56870D</name>
    <name evidence="1" type="ORF">GSBRNA2T00011332001</name>
    <name evidence="2" type="ORF">GSBRNA2T00067647001</name>
</gene>
<dbReference type="Gramene" id="CDY67902">
    <property type="protein sequence ID" value="CDY67902"/>
    <property type="gene ID" value="GSBRNA2T00067647001"/>
</dbReference>
<dbReference type="PaxDb" id="3708-A0A078IXK0"/>
<evidence type="ECO:0000313" key="2">
    <source>
        <dbReference type="EMBL" id="CDY67902.1"/>
    </source>
</evidence>
<evidence type="ECO:0000313" key="3">
    <source>
        <dbReference type="Proteomes" id="UP000028999"/>
    </source>
</evidence>
<accession>A0A078IXK0</accession>
<keyword evidence="3" id="KW-1185">Reference proteome</keyword>
<organism evidence="1 3">
    <name type="scientific">Brassica napus</name>
    <name type="common">Rape</name>
    <dbReference type="NCBI Taxonomy" id="3708"/>
    <lineage>
        <taxon>Eukaryota</taxon>
        <taxon>Viridiplantae</taxon>
        <taxon>Streptophyta</taxon>
        <taxon>Embryophyta</taxon>
        <taxon>Tracheophyta</taxon>
        <taxon>Spermatophyta</taxon>
        <taxon>Magnoliopsida</taxon>
        <taxon>eudicotyledons</taxon>
        <taxon>Gunneridae</taxon>
        <taxon>Pentapetalae</taxon>
        <taxon>rosids</taxon>
        <taxon>malvids</taxon>
        <taxon>Brassicales</taxon>
        <taxon>Brassicaceae</taxon>
        <taxon>Brassiceae</taxon>
        <taxon>Brassica</taxon>
    </lineage>
</organism>
<dbReference type="Proteomes" id="UP000028999">
    <property type="component" value="Unassembled WGS sequence"/>
</dbReference>
<evidence type="ECO:0000313" key="1">
    <source>
        <dbReference type="EMBL" id="CDY53748.1"/>
    </source>
</evidence>
<reference evidence="1" key="2">
    <citation type="submission" date="2014-06" db="EMBL/GenBank/DDBJ databases">
        <authorList>
            <person name="Genoscope - CEA"/>
        </authorList>
    </citation>
    <scope>NUCLEOTIDE SEQUENCE</scope>
</reference>
<dbReference type="EMBL" id="LK036636">
    <property type="protein sequence ID" value="CDY67902.1"/>
    <property type="molecule type" value="Genomic_DNA"/>
</dbReference>